<dbReference type="EMBL" id="JAIFTL010000206">
    <property type="protein sequence ID" value="KAG9321408.1"/>
    <property type="molecule type" value="Genomic_DNA"/>
</dbReference>
<dbReference type="PANTHER" id="PTHR43220">
    <property type="match status" value="1"/>
</dbReference>
<dbReference type="Pfam" id="PF09335">
    <property type="entry name" value="VTT_dom"/>
    <property type="match status" value="1"/>
</dbReference>
<name>A0A9P7ZZ85_MORAP</name>
<feature type="domain" description="VTT" evidence="7">
    <location>
        <begin position="199"/>
        <end position="318"/>
    </location>
</feature>
<evidence type="ECO:0000256" key="1">
    <source>
        <dbReference type="ARBA" id="ARBA00004141"/>
    </source>
</evidence>
<keyword evidence="2 6" id="KW-0812">Transmembrane</keyword>
<evidence type="ECO:0000313" key="8">
    <source>
        <dbReference type="EMBL" id="KAG9321408.1"/>
    </source>
</evidence>
<evidence type="ECO:0000256" key="6">
    <source>
        <dbReference type="SAM" id="Phobius"/>
    </source>
</evidence>
<comment type="subcellular location">
    <subcellularLocation>
        <location evidence="1">Membrane</location>
        <topology evidence="1">Multi-pass membrane protein</topology>
    </subcellularLocation>
</comment>
<gene>
    <name evidence="8" type="ORF">KVV02_000542</name>
</gene>
<accession>A0A9P7ZZ85</accession>
<evidence type="ECO:0000256" key="5">
    <source>
        <dbReference type="ARBA" id="ARBA00025797"/>
    </source>
</evidence>
<feature type="transmembrane region" description="Helical" evidence="6">
    <location>
        <begin position="267"/>
        <end position="284"/>
    </location>
</feature>
<feature type="transmembrane region" description="Helical" evidence="6">
    <location>
        <begin position="337"/>
        <end position="354"/>
    </location>
</feature>
<dbReference type="InterPro" id="IPR045014">
    <property type="entry name" value="TM41A/B"/>
</dbReference>
<feature type="transmembrane region" description="Helical" evidence="6">
    <location>
        <begin position="211"/>
        <end position="236"/>
    </location>
</feature>
<protein>
    <recommendedName>
        <fullName evidence="7">VTT domain-containing protein</fullName>
    </recommendedName>
</protein>
<sequence>MHNSHHRSNLLQKIQFWCLGEQTQPALSSTRVSSRHPFFRVSEFFSFFSSAPFSSAPFSSSSSTPIPHICPFFHGSIMPSSRATDTTPLLGSVSGNASSSTKPVKGRRMRQHLLNLTPLQSFIALLALAATVFLGVYFMLKYNLPKDLTDEQRQWLKIPRNADDVQHLSKVLNDYLGNHYYNVLACFIVTYLALQAFAIPGTVMLSVLGGALFQFWVGLAAVLFCCGFGALGAYTISKYLGHPIVEKYLSARIDKLEKKIEAKKDDLFFYFAFLRVTPFIPNWFMNVASPHLGIPVVIFFFGTLVGVLPNCLVTVQAGVTLAALANPDDFTLLTPQNIIMTVVVCGCLLLPIVLHRNSEDPTADAKPDEEANAQARV</sequence>
<keyword evidence="4 6" id="KW-0472">Membrane</keyword>
<evidence type="ECO:0000313" key="9">
    <source>
        <dbReference type="Proteomes" id="UP000717515"/>
    </source>
</evidence>
<dbReference type="AlphaFoldDB" id="A0A9P7ZZ85"/>
<keyword evidence="3 6" id="KW-1133">Transmembrane helix</keyword>
<feature type="transmembrane region" description="Helical" evidence="6">
    <location>
        <begin position="179"/>
        <end position="199"/>
    </location>
</feature>
<evidence type="ECO:0000256" key="3">
    <source>
        <dbReference type="ARBA" id="ARBA00022989"/>
    </source>
</evidence>
<reference evidence="8" key="1">
    <citation type="submission" date="2021-07" db="EMBL/GenBank/DDBJ databases">
        <title>Draft genome of Mortierella alpina, strain LL118, isolated from an aspen leaf litter sample.</title>
        <authorList>
            <person name="Yang S."/>
            <person name="Vinatzer B.A."/>
        </authorList>
    </citation>
    <scope>NUCLEOTIDE SEQUENCE</scope>
    <source>
        <strain evidence="8">LL118</strain>
    </source>
</reference>
<proteinExistence type="inferred from homology"/>
<comment type="similarity">
    <text evidence="5">Belongs to the TMEM41 family.</text>
</comment>
<dbReference type="PANTHER" id="PTHR43220:SF18">
    <property type="entry name" value="TRANSMEMBRANE PROTEIN 41B"/>
    <property type="match status" value="1"/>
</dbReference>
<feature type="transmembrane region" description="Helical" evidence="6">
    <location>
        <begin position="296"/>
        <end position="325"/>
    </location>
</feature>
<evidence type="ECO:0000256" key="2">
    <source>
        <dbReference type="ARBA" id="ARBA00022692"/>
    </source>
</evidence>
<evidence type="ECO:0000259" key="7">
    <source>
        <dbReference type="Pfam" id="PF09335"/>
    </source>
</evidence>
<organism evidence="8 9">
    <name type="scientific">Mortierella alpina</name>
    <name type="common">Oleaginous fungus</name>
    <name type="synonym">Mortierella renispora</name>
    <dbReference type="NCBI Taxonomy" id="64518"/>
    <lineage>
        <taxon>Eukaryota</taxon>
        <taxon>Fungi</taxon>
        <taxon>Fungi incertae sedis</taxon>
        <taxon>Mucoromycota</taxon>
        <taxon>Mortierellomycotina</taxon>
        <taxon>Mortierellomycetes</taxon>
        <taxon>Mortierellales</taxon>
        <taxon>Mortierellaceae</taxon>
        <taxon>Mortierella</taxon>
    </lineage>
</organism>
<dbReference type="Proteomes" id="UP000717515">
    <property type="component" value="Unassembled WGS sequence"/>
</dbReference>
<comment type="caution">
    <text evidence="8">The sequence shown here is derived from an EMBL/GenBank/DDBJ whole genome shotgun (WGS) entry which is preliminary data.</text>
</comment>
<evidence type="ECO:0000256" key="4">
    <source>
        <dbReference type="ARBA" id="ARBA00023136"/>
    </source>
</evidence>
<feature type="transmembrane region" description="Helical" evidence="6">
    <location>
        <begin position="113"/>
        <end position="140"/>
    </location>
</feature>
<dbReference type="GO" id="GO:0016020">
    <property type="term" value="C:membrane"/>
    <property type="evidence" value="ECO:0007669"/>
    <property type="project" value="UniProtKB-SubCell"/>
</dbReference>
<dbReference type="InterPro" id="IPR032816">
    <property type="entry name" value="VTT_dom"/>
</dbReference>